<dbReference type="CDD" id="cd00093">
    <property type="entry name" value="HTH_XRE"/>
    <property type="match status" value="1"/>
</dbReference>
<dbReference type="Gene3D" id="1.10.260.40">
    <property type="entry name" value="lambda repressor-like DNA-binding domains"/>
    <property type="match status" value="1"/>
</dbReference>
<evidence type="ECO:0000259" key="1">
    <source>
        <dbReference type="PROSITE" id="PS50943"/>
    </source>
</evidence>
<organism evidence="2 3">
    <name type="scientific">Shewanella psychropiezotolerans</name>
    <dbReference type="NCBI Taxonomy" id="2593655"/>
    <lineage>
        <taxon>Bacteria</taxon>
        <taxon>Pseudomonadati</taxon>
        <taxon>Pseudomonadota</taxon>
        <taxon>Gammaproteobacteria</taxon>
        <taxon>Alteromonadales</taxon>
        <taxon>Shewanellaceae</taxon>
        <taxon>Shewanella</taxon>
    </lineage>
</organism>
<evidence type="ECO:0000313" key="2">
    <source>
        <dbReference type="EMBL" id="QDO84118.1"/>
    </source>
</evidence>
<dbReference type="PROSITE" id="PS50943">
    <property type="entry name" value="HTH_CROC1"/>
    <property type="match status" value="1"/>
</dbReference>
<evidence type="ECO:0000313" key="3">
    <source>
        <dbReference type="Proteomes" id="UP000315947"/>
    </source>
</evidence>
<dbReference type="InterPro" id="IPR010982">
    <property type="entry name" value="Lambda_DNA-bd_dom_sf"/>
</dbReference>
<dbReference type="SUPFAM" id="SSF47413">
    <property type="entry name" value="lambda repressor-like DNA-binding domains"/>
    <property type="match status" value="1"/>
</dbReference>
<protein>
    <submittedName>
        <fullName evidence="2">Helix-turn-helix transcriptional regulator</fullName>
    </submittedName>
</protein>
<dbReference type="InterPro" id="IPR001387">
    <property type="entry name" value="Cro/C1-type_HTH"/>
</dbReference>
<dbReference type="Proteomes" id="UP000315947">
    <property type="component" value="Chromosome"/>
</dbReference>
<feature type="domain" description="HTH cro/C1-type" evidence="1">
    <location>
        <begin position="25"/>
        <end position="87"/>
    </location>
</feature>
<keyword evidence="3" id="KW-1185">Reference proteome</keyword>
<reference evidence="2 3" key="1">
    <citation type="submission" date="2019-07" db="EMBL/GenBank/DDBJ databases">
        <title>Shewanella sp. YLB-06 whole genomic sequence.</title>
        <authorList>
            <person name="Yu L."/>
        </authorList>
    </citation>
    <scope>NUCLEOTIDE SEQUENCE [LARGE SCALE GENOMIC DNA]</scope>
    <source>
        <strain evidence="2 3">YLB-06</strain>
    </source>
</reference>
<name>A0ABX5X2E1_9GAMM</name>
<accession>A0ABX5X2E1</accession>
<dbReference type="EMBL" id="CP041614">
    <property type="protein sequence ID" value="QDO84118.1"/>
    <property type="molecule type" value="Genomic_DNA"/>
</dbReference>
<proteinExistence type="predicted"/>
<sequence>MEHDMSSTAYCYTSDKDSHVFSIFLRNTRHHNDLSQEQFCLYLREQSSLFYNLDTITVSRWERGVNIPSLAKQAEIVELYNHELVDIYGKDNEFLNECTKLLALPINKRKSSHPYYRNDEYLIEEIDNDHPCFHLILGMILQYEGNPCLSLDEINSQRKQLGKLKISVATAFGGQIIGHCLFMETRSHIILELLNFKINLQDIAELDAKGQANAVLVLSSAGATTQVENSLMSIYMHFFASQKHLTYLSFSVCDDSFVKKLNGAKLSPFKVKSVSKGKNKVDITSFLVSRSEVMANRFLLKLAVISPSNLNQIIDVGVKGKQAR</sequence>
<gene>
    <name evidence="2" type="ORF">FM037_13835</name>
</gene>